<organism evidence="1 2">
    <name type="scientific">Danionella cerebrum</name>
    <dbReference type="NCBI Taxonomy" id="2873325"/>
    <lineage>
        <taxon>Eukaryota</taxon>
        <taxon>Metazoa</taxon>
        <taxon>Chordata</taxon>
        <taxon>Craniata</taxon>
        <taxon>Vertebrata</taxon>
        <taxon>Euteleostomi</taxon>
        <taxon>Actinopterygii</taxon>
        <taxon>Neopterygii</taxon>
        <taxon>Teleostei</taxon>
        <taxon>Ostariophysi</taxon>
        <taxon>Cypriniformes</taxon>
        <taxon>Danionidae</taxon>
        <taxon>Danioninae</taxon>
        <taxon>Danionella</taxon>
    </lineage>
</organism>
<dbReference type="AlphaFoldDB" id="A0A553RHZ5"/>
<evidence type="ECO:0000313" key="2">
    <source>
        <dbReference type="Proteomes" id="UP000316079"/>
    </source>
</evidence>
<name>A0A553RHZ5_9TELE</name>
<sequence>MPLTTIYTNLKVLRKDDIEKSSVHRPLPGKTLQSCSDPHQIVSLNSKKACSSSVCRRWLPTFMLKLQMTQNLKTAITFIDQKMITDPADKKYGRLRHKDGFIDFNLVV</sequence>
<proteinExistence type="predicted"/>
<dbReference type="OrthoDB" id="10248812at2759"/>
<accession>A0A553RHZ5</accession>
<comment type="caution">
    <text evidence="1">The sequence shown here is derived from an EMBL/GenBank/DDBJ whole genome shotgun (WGS) entry which is preliminary data.</text>
</comment>
<gene>
    <name evidence="1" type="ORF">DNTS_025606</name>
</gene>
<dbReference type="EMBL" id="SRMA01024044">
    <property type="protein sequence ID" value="TRZ01787.1"/>
    <property type="molecule type" value="Genomic_DNA"/>
</dbReference>
<evidence type="ECO:0000313" key="1">
    <source>
        <dbReference type="EMBL" id="TRZ01787.1"/>
    </source>
</evidence>
<keyword evidence="2" id="KW-1185">Reference proteome</keyword>
<dbReference type="Proteomes" id="UP000316079">
    <property type="component" value="Unassembled WGS sequence"/>
</dbReference>
<protein>
    <submittedName>
        <fullName evidence="1">Uncharacterized protein</fullName>
    </submittedName>
</protein>
<reference evidence="1 2" key="1">
    <citation type="journal article" date="2019" name="Sci. Data">
        <title>Hybrid genome assembly and annotation of Danionella translucida.</title>
        <authorList>
            <person name="Kadobianskyi M."/>
            <person name="Schulze L."/>
            <person name="Schuelke M."/>
            <person name="Judkewitz B."/>
        </authorList>
    </citation>
    <scope>NUCLEOTIDE SEQUENCE [LARGE SCALE GENOMIC DNA]</scope>
    <source>
        <strain evidence="1 2">Bolton</strain>
    </source>
</reference>